<protein>
    <submittedName>
        <fullName evidence="1">Uncharacterized protein</fullName>
    </submittedName>
</protein>
<dbReference type="AlphaFoldDB" id="A0A809T0R1"/>
<geneLocation type="plasmid" evidence="1">
    <name>pC405_NDM5</name>
</geneLocation>
<dbReference type="EMBL" id="LC521844">
    <property type="protein sequence ID" value="BBV26431.1"/>
    <property type="molecule type" value="Genomic_DNA"/>
</dbReference>
<proteinExistence type="predicted"/>
<accession>A0A809T0R1</accession>
<sequence>MLHIVQPGPKVTHGVGHLRHVGAKFFVSGIVHLRSLRHKPVIIRGPLLHGPLHGGKALLPGTVILLKQLDTDIPASGLEGGDAGEPLPANGSSTIAFGCVKLSISGCRLVTGFSVG</sequence>
<keyword evidence="1" id="KW-0614">Plasmid</keyword>
<reference evidence="1" key="1">
    <citation type="submission" date="2020-01" db="EMBL/GenBank/DDBJ databases">
        <title>Genotype-dependent distribution of carbapenemase genes among Enterobacteriaceae in Thailand.</title>
        <authorList>
            <person name="Takeuchi D."/>
            <person name="Abe R."/>
            <person name="Sakamoto N."/>
            <person name="Sugawara Y."/>
            <person name="Akeda Y."/>
            <person name="Hamada S."/>
        </authorList>
    </citation>
    <scope>NUCLEOTIDE SEQUENCE</scope>
    <source>
        <strain evidence="1">C405</strain>
        <plasmid evidence="1">pC405_NDM5</plasmid>
    </source>
</reference>
<name>A0A809T0R1_ECOLX</name>
<evidence type="ECO:0000313" key="1">
    <source>
        <dbReference type="EMBL" id="BBV26431.1"/>
    </source>
</evidence>
<organism evidence="1">
    <name type="scientific">Escherichia coli</name>
    <dbReference type="NCBI Taxonomy" id="562"/>
    <lineage>
        <taxon>Bacteria</taxon>
        <taxon>Pseudomonadati</taxon>
        <taxon>Pseudomonadota</taxon>
        <taxon>Gammaproteobacteria</taxon>
        <taxon>Enterobacterales</taxon>
        <taxon>Enterobacteriaceae</taxon>
        <taxon>Escherichia</taxon>
    </lineage>
</organism>